<protein>
    <submittedName>
        <fullName evidence="1">Uncharacterized protein</fullName>
    </submittedName>
</protein>
<accession>A0A0F8XKB6</accession>
<dbReference type="EMBL" id="LAZR01058583">
    <property type="protein sequence ID" value="KKK69572.1"/>
    <property type="molecule type" value="Genomic_DNA"/>
</dbReference>
<organism evidence="1">
    <name type="scientific">marine sediment metagenome</name>
    <dbReference type="NCBI Taxonomy" id="412755"/>
    <lineage>
        <taxon>unclassified sequences</taxon>
        <taxon>metagenomes</taxon>
        <taxon>ecological metagenomes</taxon>
    </lineage>
</organism>
<feature type="non-terminal residue" evidence="1">
    <location>
        <position position="160"/>
    </location>
</feature>
<evidence type="ECO:0000313" key="1">
    <source>
        <dbReference type="EMBL" id="KKK69572.1"/>
    </source>
</evidence>
<sequence length="160" mass="17049">MPRDLTFTRELASVGDFATPDGRGEFPTSAFQQLLDEAITTQFTDRTYTFEPSNPLTARDDGSVAAIDVASFVIHWPDIPKVAYQAATIGNLAFSTQYAVYFDDTDRDGKPDACFFVTPARLDMFESSSRIFLGVITTPADGGGDVTAPDTPGGGGFGGG</sequence>
<reference evidence="1" key="1">
    <citation type="journal article" date="2015" name="Nature">
        <title>Complex archaea that bridge the gap between prokaryotes and eukaryotes.</title>
        <authorList>
            <person name="Spang A."/>
            <person name="Saw J.H."/>
            <person name="Jorgensen S.L."/>
            <person name="Zaremba-Niedzwiedzka K."/>
            <person name="Martijn J."/>
            <person name="Lind A.E."/>
            <person name="van Eijk R."/>
            <person name="Schleper C."/>
            <person name="Guy L."/>
            <person name="Ettema T.J."/>
        </authorList>
    </citation>
    <scope>NUCLEOTIDE SEQUENCE</scope>
</reference>
<proteinExistence type="predicted"/>
<comment type="caution">
    <text evidence="1">The sequence shown here is derived from an EMBL/GenBank/DDBJ whole genome shotgun (WGS) entry which is preliminary data.</text>
</comment>
<dbReference type="AlphaFoldDB" id="A0A0F8XKB6"/>
<name>A0A0F8XKB6_9ZZZZ</name>
<gene>
    <name evidence="1" type="ORF">LCGC14_2932700</name>
</gene>